<dbReference type="GO" id="GO:0005789">
    <property type="term" value="C:endoplasmic reticulum membrane"/>
    <property type="evidence" value="ECO:0007669"/>
    <property type="project" value="UniProtKB-SubCell"/>
</dbReference>
<dbReference type="GO" id="GO:0004144">
    <property type="term" value="F:diacylglycerol O-acyltransferase activity"/>
    <property type="evidence" value="ECO:0007669"/>
    <property type="project" value="TreeGrafter"/>
</dbReference>
<evidence type="ECO:0000256" key="6">
    <source>
        <dbReference type="ARBA" id="ARBA00022679"/>
    </source>
</evidence>
<evidence type="ECO:0000256" key="7">
    <source>
        <dbReference type="ARBA" id="ARBA00022692"/>
    </source>
</evidence>
<comment type="caution">
    <text evidence="15">The sequence shown here is derived from an EMBL/GenBank/DDBJ whole genome shotgun (WGS) entry which is preliminary data.</text>
</comment>
<accession>A0AAV5SJR6</accession>
<evidence type="ECO:0000313" key="16">
    <source>
        <dbReference type="Proteomes" id="UP001432027"/>
    </source>
</evidence>
<dbReference type="EC" id="2.3.1.-" evidence="14"/>
<comment type="subcellular location">
    <subcellularLocation>
        <location evidence="1 14">Endoplasmic reticulum membrane</location>
        <topology evidence="1 14">Multi-pass membrane protein</topology>
    </subcellularLocation>
</comment>
<keyword evidence="5" id="KW-0444">Lipid biosynthesis</keyword>
<evidence type="ECO:0000256" key="2">
    <source>
        <dbReference type="ARBA" id="ARBA00004771"/>
    </source>
</evidence>
<keyword evidence="6 14" id="KW-0808">Transferase</keyword>
<comment type="pathway">
    <text evidence="3">Lipid metabolism.</text>
</comment>
<comment type="similarity">
    <text evidence="4 14">Belongs to the diacylglycerol acyltransferase family.</text>
</comment>
<name>A0AAV5SJR6_9BILA</name>
<organism evidence="15 16">
    <name type="scientific">Pristionchus entomophagus</name>
    <dbReference type="NCBI Taxonomy" id="358040"/>
    <lineage>
        <taxon>Eukaryota</taxon>
        <taxon>Metazoa</taxon>
        <taxon>Ecdysozoa</taxon>
        <taxon>Nematoda</taxon>
        <taxon>Chromadorea</taxon>
        <taxon>Rhabditida</taxon>
        <taxon>Rhabditina</taxon>
        <taxon>Diplogasteromorpha</taxon>
        <taxon>Diplogasteroidea</taxon>
        <taxon>Neodiplogasteridae</taxon>
        <taxon>Pristionchus</taxon>
    </lineage>
</organism>
<evidence type="ECO:0000256" key="4">
    <source>
        <dbReference type="ARBA" id="ARBA00005420"/>
    </source>
</evidence>
<dbReference type="Pfam" id="PF03982">
    <property type="entry name" value="DAGAT"/>
    <property type="match status" value="1"/>
</dbReference>
<feature type="transmembrane region" description="Helical" evidence="14">
    <location>
        <begin position="49"/>
        <end position="66"/>
    </location>
</feature>
<keyword evidence="12 14" id="KW-0472">Membrane</keyword>
<keyword evidence="7 14" id="KW-0812">Transmembrane</keyword>
<dbReference type="EMBL" id="BTSX01000001">
    <property type="protein sequence ID" value="GMS81644.1"/>
    <property type="molecule type" value="Genomic_DNA"/>
</dbReference>
<comment type="pathway">
    <text evidence="2">Glycerolipid metabolism; triacylglycerol biosynthesis.</text>
</comment>
<proteinExistence type="inferred from homology"/>
<dbReference type="Proteomes" id="UP001432027">
    <property type="component" value="Unassembled WGS sequence"/>
</dbReference>
<evidence type="ECO:0000256" key="1">
    <source>
        <dbReference type="ARBA" id="ARBA00004477"/>
    </source>
</evidence>
<evidence type="ECO:0000256" key="10">
    <source>
        <dbReference type="ARBA" id="ARBA00022989"/>
    </source>
</evidence>
<keyword evidence="10 14" id="KW-1133">Transmembrane helix</keyword>
<sequence length="338" mass="38209">MTQLMGIDLAPLHVPLERRLQTAGVLYHFAFAFLMPVMAFLLLGWLLYAGYYLVVGAYFAWLWWDWDSPKRGAYASRYLRNLGLHKWFCSFFPLKFHATAPLPNDKNYLIGFHPHGIISISAYNFVGNGTGIMDIFPNIDFHLCTLVGQFSFPLRREWMLLHGMINASKDSLKYILSGPKTGAAAVLVVGGAEEALDAHPGKHVLTLKNRKGFIRLALETGAHLVPCFGFGENDLYQQAANEQGTLLRSFQRWFKNIAGFSPPLFHGRGIFNYNVGLLPFRHDLNTVLGAPIPVERTENPTAEQVNDLHALYIRRLTELFEAHKTKYGVAKDNHLIIH</sequence>
<dbReference type="AlphaFoldDB" id="A0AAV5SJR6"/>
<evidence type="ECO:0000313" key="15">
    <source>
        <dbReference type="EMBL" id="GMS81644.1"/>
    </source>
</evidence>
<keyword evidence="13" id="KW-0012">Acyltransferase</keyword>
<dbReference type="PANTHER" id="PTHR12317">
    <property type="entry name" value="DIACYLGLYCEROL O-ACYLTRANSFERASE"/>
    <property type="match status" value="1"/>
</dbReference>
<evidence type="ECO:0000256" key="9">
    <source>
        <dbReference type="ARBA" id="ARBA00022824"/>
    </source>
</evidence>
<evidence type="ECO:0000256" key="12">
    <source>
        <dbReference type="ARBA" id="ARBA00023136"/>
    </source>
</evidence>
<dbReference type="CDD" id="cd07987">
    <property type="entry name" value="LPLAT_MGAT-like"/>
    <property type="match status" value="1"/>
</dbReference>
<evidence type="ECO:0000256" key="14">
    <source>
        <dbReference type="RuleBase" id="RU367023"/>
    </source>
</evidence>
<evidence type="ECO:0000256" key="5">
    <source>
        <dbReference type="ARBA" id="ARBA00022516"/>
    </source>
</evidence>
<dbReference type="GO" id="GO:0006071">
    <property type="term" value="P:glycerol metabolic process"/>
    <property type="evidence" value="ECO:0007669"/>
    <property type="project" value="UniProtKB-KW"/>
</dbReference>
<protein>
    <recommendedName>
        <fullName evidence="14">Acyltransferase</fullName>
        <ecNumber evidence="14">2.3.1.-</ecNumber>
    </recommendedName>
</protein>
<evidence type="ECO:0000256" key="3">
    <source>
        <dbReference type="ARBA" id="ARBA00005189"/>
    </source>
</evidence>
<dbReference type="PANTHER" id="PTHR12317:SF0">
    <property type="entry name" value="ACYLTRANSFERASE"/>
    <property type="match status" value="1"/>
</dbReference>
<dbReference type="InterPro" id="IPR007130">
    <property type="entry name" value="DAGAT"/>
</dbReference>
<keyword evidence="9 14" id="KW-0256">Endoplasmic reticulum</keyword>
<gene>
    <name evidence="15" type="ORF">PENTCL1PPCAC_3819</name>
</gene>
<evidence type="ECO:0000256" key="13">
    <source>
        <dbReference type="ARBA" id="ARBA00023315"/>
    </source>
</evidence>
<evidence type="ECO:0000256" key="8">
    <source>
        <dbReference type="ARBA" id="ARBA00022798"/>
    </source>
</evidence>
<dbReference type="GO" id="GO:0019432">
    <property type="term" value="P:triglyceride biosynthetic process"/>
    <property type="evidence" value="ECO:0007669"/>
    <property type="project" value="TreeGrafter"/>
</dbReference>
<keyword evidence="8" id="KW-0319">Glycerol metabolism</keyword>
<keyword evidence="11" id="KW-0443">Lipid metabolism</keyword>
<reference evidence="15" key="1">
    <citation type="submission" date="2023-10" db="EMBL/GenBank/DDBJ databases">
        <title>Genome assembly of Pristionchus species.</title>
        <authorList>
            <person name="Yoshida K."/>
            <person name="Sommer R.J."/>
        </authorList>
    </citation>
    <scope>NUCLEOTIDE SEQUENCE</scope>
    <source>
        <strain evidence="15">RS0144</strain>
    </source>
</reference>
<evidence type="ECO:0000256" key="11">
    <source>
        <dbReference type="ARBA" id="ARBA00023098"/>
    </source>
</evidence>
<keyword evidence="16" id="KW-1185">Reference proteome</keyword>
<feature type="transmembrane region" description="Helical" evidence="14">
    <location>
        <begin position="25"/>
        <end position="43"/>
    </location>
</feature>